<dbReference type="InterPro" id="IPR050366">
    <property type="entry name" value="BP-dependent_transpt_permease"/>
</dbReference>
<keyword evidence="2 7" id="KW-0813">Transport</keyword>
<feature type="domain" description="ABC transmembrane type-1" evidence="8">
    <location>
        <begin position="114"/>
        <end position="303"/>
    </location>
</feature>
<proteinExistence type="inferred from homology"/>
<dbReference type="PANTHER" id="PTHR43386:SF22">
    <property type="entry name" value="OLIGOPEPTIDE TRANSPORT SYSTEM PERMEASE PROTEIN OPPC"/>
    <property type="match status" value="1"/>
</dbReference>
<dbReference type="AlphaFoldDB" id="A0A0H5SI12"/>
<comment type="similarity">
    <text evidence="7">Belongs to the binding-protein-dependent transport system permease family.</text>
</comment>
<dbReference type="Proteomes" id="UP000236497">
    <property type="component" value="Unassembled WGS sequence"/>
</dbReference>
<dbReference type="GO" id="GO:0005886">
    <property type="term" value="C:plasma membrane"/>
    <property type="evidence" value="ECO:0007669"/>
    <property type="project" value="UniProtKB-SubCell"/>
</dbReference>
<evidence type="ECO:0000313" key="9">
    <source>
        <dbReference type="EMBL" id="CRZ35132.1"/>
    </source>
</evidence>
<feature type="transmembrane region" description="Helical" evidence="7">
    <location>
        <begin position="178"/>
        <end position="196"/>
    </location>
</feature>
<protein>
    <recommendedName>
        <fullName evidence="8">ABC transmembrane type-1 domain-containing protein</fullName>
    </recommendedName>
</protein>
<evidence type="ECO:0000256" key="1">
    <source>
        <dbReference type="ARBA" id="ARBA00004651"/>
    </source>
</evidence>
<feature type="transmembrane region" description="Helical" evidence="7">
    <location>
        <begin position="153"/>
        <end position="172"/>
    </location>
</feature>
<accession>A0A0H5SI12</accession>
<dbReference type="Gene3D" id="1.10.3720.10">
    <property type="entry name" value="MetI-like"/>
    <property type="match status" value="1"/>
</dbReference>
<evidence type="ECO:0000256" key="6">
    <source>
        <dbReference type="ARBA" id="ARBA00023136"/>
    </source>
</evidence>
<feature type="transmembrane region" description="Helical" evidence="7">
    <location>
        <begin position="46"/>
        <end position="67"/>
    </location>
</feature>
<dbReference type="PROSITE" id="PS50928">
    <property type="entry name" value="ABC_TM1"/>
    <property type="match status" value="1"/>
</dbReference>
<evidence type="ECO:0000256" key="3">
    <source>
        <dbReference type="ARBA" id="ARBA00022475"/>
    </source>
</evidence>
<feature type="transmembrane region" description="Helical" evidence="7">
    <location>
        <begin position="116"/>
        <end position="141"/>
    </location>
</feature>
<dbReference type="GO" id="GO:0055085">
    <property type="term" value="P:transmembrane transport"/>
    <property type="evidence" value="ECO:0007669"/>
    <property type="project" value="InterPro"/>
</dbReference>
<dbReference type="Pfam" id="PF00528">
    <property type="entry name" value="BPD_transp_1"/>
    <property type="match status" value="1"/>
</dbReference>
<dbReference type="PANTHER" id="PTHR43386">
    <property type="entry name" value="OLIGOPEPTIDE TRANSPORT SYSTEM PERMEASE PROTEIN APPC"/>
    <property type="match status" value="1"/>
</dbReference>
<feature type="transmembrane region" description="Helical" evidence="7">
    <location>
        <begin position="285"/>
        <end position="306"/>
    </location>
</feature>
<keyword evidence="6 7" id="KW-0472">Membrane</keyword>
<sequence length="316" mass="34760">MDSKIKHIDKSQFERIGLDKSDIKTVSGQNTSYWKDAFRRLSMNKAAIAALVIIIIITLFSIFVPAFSPYTISEQHLGHTYAPLGFRDPTDGHMHLFGTDSLGRDIFTRVWYGGRISLFISFSAVLINFIIGIIYGGISGYAGGVVDNIMMRIIEIINGIPYLIIVILLMMVLPAGTMTMVIAYATVGWTGMARLVRGQIMSLKEQDYVVAAKVMGARPARIITKHLLPNTLSVVIVNITLSIPSAIFTEAFLSYIGLGVPVPLASWGTLANEGSRVFQMYPSQLIIPAICISLTMLSFNLLGDGLRDALDPRLRK</sequence>
<evidence type="ECO:0000256" key="2">
    <source>
        <dbReference type="ARBA" id="ARBA00022448"/>
    </source>
</evidence>
<organism evidence="9 10">
    <name type="scientific">Herbinix hemicellulosilytica</name>
    <dbReference type="NCBI Taxonomy" id="1564487"/>
    <lineage>
        <taxon>Bacteria</taxon>
        <taxon>Bacillati</taxon>
        <taxon>Bacillota</taxon>
        <taxon>Clostridia</taxon>
        <taxon>Lachnospirales</taxon>
        <taxon>Lachnospiraceae</taxon>
        <taxon>Herbinix</taxon>
    </lineage>
</organism>
<dbReference type="Pfam" id="PF12911">
    <property type="entry name" value="OppC_N"/>
    <property type="match status" value="1"/>
</dbReference>
<reference evidence="9 10" key="1">
    <citation type="submission" date="2015-06" db="EMBL/GenBank/DDBJ databases">
        <authorList>
            <person name="Wibberg Daniel"/>
        </authorList>
    </citation>
    <scope>NUCLEOTIDE SEQUENCE [LARGE SCALE GENOMIC DNA]</scope>
    <source>
        <strain evidence="9 10">T3/55T</strain>
    </source>
</reference>
<feature type="transmembrane region" description="Helical" evidence="7">
    <location>
        <begin position="227"/>
        <end position="248"/>
    </location>
</feature>
<keyword evidence="10" id="KW-1185">Reference proteome</keyword>
<comment type="subcellular location">
    <subcellularLocation>
        <location evidence="1 7">Cell membrane</location>
        <topology evidence="1 7">Multi-pass membrane protein</topology>
    </subcellularLocation>
</comment>
<dbReference type="InterPro" id="IPR000515">
    <property type="entry name" value="MetI-like"/>
</dbReference>
<keyword evidence="5 7" id="KW-1133">Transmembrane helix</keyword>
<keyword evidence="4 7" id="KW-0812">Transmembrane</keyword>
<dbReference type="EMBL" id="CVTD020000022">
    <property type="protein sequence ID" value="CRZ35132.1"/>
    <property type="molecule type" value="Genomic_DNA"/>
</dbReference>
<evidence type="ECO:0000256" key="7">
    <source>
        <dbReference type="RuleBase" id="RU363032"/>
    </source>
</evidence>
<evidence type="ECO:0000259" key="8">
    <source>
        <dbReference type="PROSITE" id="PS50928"/>
    </source>
</evidence>
<keyword evidence="3" id="KW-1003">Cell membrane</keyword>
<dbReference type="InterPro" id="IPR025966">
    <property type="entry name" value="OppC_N"/>
</dbReference>
<gene>
    <name evidence="9" type="ORF">HHT355_1933</name>
</gene>
<dbReference type="CDD" id="cd06261">
    <property type="entry name" value="TM_PBP2"/>
    <property type="match status" value="1"/>
</dbReference>
<name>A0A0H5SI12_HERHM</name>
<dbReference type="InterPro" id="IPR035906">
    <property type="entry name" value="MetI-like_sf"/>
</dbReference>
<evidence type="ECO:0000256" key="5">
    <source>
        <dbReference type="ARBA" id="ARBA00022989"/>
    </source>
</evidence>
<evidence type="ECO:0000313" key="10">
    <source>
        <dbReference type="Proteomes" id="UP000236497"/>
    </source>
</evidence>
<dbReference type="RefSeq" id="WP_330403392.1">
    <property type="nucleotide sequence ID" value="NZ_CVTD020000022.1"/>
</dbReference>
<dbReference type="SUPFAM" id="SSF161098">
    <property type="entry name" value="MetI-like"/>
    <property type="match status" value="1"/>
</dbReference>
<evidence type="ECO:0000256" key="4">
    <source>
        <dbReference type="ARBA" id="ARBA00022692"/>
    </source>
</evidence>